<dbReference type="Proteomes" id="UP000198948">
    <property type="component" value="Unassembled WGS sequence"/>
</dbReference>
<protein>
    <recommendedName>
        <fullName evidence="5">Lipoprotein</fullName>
    </recommendedName>
</protein>
<evidence type="ECO:0000313" key="4">
    <source>
        <dbReference type="Proteomes" id="UP000198948"/>
    </source>
</evidence>
<feature type="signal peptide" evidence="2">
    <location>
        <begin position="1"/>
        <end position="25"/>
    </location>
</feature>
<evidence type="ECO:0000256" key="2">
    <source>
        <dbReference type="SAM" id="SignalP"/>
    </source>
</evidence>
<proteinExistence type="predicted"/>
<gene>
    <name evidence="3" type="ORF">SAMN04488559_11332</name>
</gene>
<evidence type="ECO:0008006" key="5">
    <source>
        <dbReference type="Google" id="ProtNLM"/>
    </source>
</evidence>
<name>A0A1H9TG19_9LACT</name>
<feature type="region of interest" description="Disordered" evidence="1">
    <location>
        <begin position="22"/>
        <end position="71"/>
    </location>
</feature>
<keyword evidence="4" id="KW-1185">Reference proteome</keyword>
<feature type="compositionally biased region" description="Basic and acidic residues" evidence="1">
    <location>
        <begin position="29"/>
        <end position="66"/>
    </location>
</feature>
<accession>A0A1H9TG19</accession>
<dbReference type="EMBL" id="FOHA01000013">
    <property type="protein sequence ID" value="SER96081.1"/>
    <property type="molecule type" value="Genomic_DNA"/>
</dbReference>
<dbReference type="PROSITE" id="PS51257">
    <property type="entry name" value="PROKAR_LIPOPROTEIN"/>
    <property type="match status" value="1"/>
</dbReference>
<feature type="chain" id="PRO_5038990223" description="Lipoprotein" evidence="2">
    <location>
        <begin position="26"/>
        <end position="178"/>
    </location>
</feature>
<keyword evidence="2" id="KW-0732">Signal</keyword>
<organism evidence="3 4">
    <name type="scientific">Isobaculum melis</name>
    <dbReference type="NCBI Taxonomy" id="142588"/>
    <lineage>
        <taxon>Bacteria</taxon>
        <taxon>Bacillati</taxon>
        <taxon>Bacillota</taxon>
        <taxon>Bacilli</taxon>
        <taxon>Lactobacillales</taxon>
        <taxon>Carnobacteriaceae</taxon>
        <taxon>Isobaculum</taxon>
    </lineage>
</organism>
<sequence>MKKKYVTLMLAALMIITLGACSNGAKNSDSSKKEESSASSTKKEEKKTSEKSESKPEPKPESEAKTELGNSEMFQLSIEAAQSQIPAIKAQAGDIYSDIKIEEGKDTTIIYTYTFSQNPAVAIDQEALRPTLIKGLKPTIDGSKGLFPDVKIQVIYLSPEGTELVNQIITQEDTDAIQ</sequence>
<evidence type="ECO:0000256" key="1">
    <source>
        <dbReference type="SAM" id="MobiDB-lite"/>
    </source>
</evidence>
<dbReference type="OrthoDB" id="2194875at2"/>
<reference evidence="3 4" key="1">
    <citation type="submission" date="2016-10" db="EMBL/GenBank/DDBJ databases">
        <authorList>
            <person name="de Groot N.N."/>
        </authorList>
    </citation>
    <scope>NUCLEOTIDE SEQUENCE [LARGE SCALE GENOMIC DNA]</scope>
    <source>
        <strain evidence="3 4">DSM 13760</strain>
    </source>
</reference>
<dbReference type="AlphaFoldDB" id="A0A1H9TG19"/>
<dbReference type="RefSeq" id="WP_092652929.1">
    <property type="nucleotide sequence ID" value="NZ_FOHA01000013.1"/>
</dbReference>
<evidence type="ECO:0000313" key="3">
    <source>
        <dbReference type="EMBL" id="SER96081.1"/>
    </source>
</evidence>